<gene>
    <name evidence="1" type="ORF">NE686_17855</name>
</gene>
<dbReference type="RefSeq" id="WP_256312561.1">
    <property type="nucleotide sequence ID" value="NZ_JANGAC010000017.1"/>
</dbReference>
<name>A0ABT1SES8_9FIRM</name>
<dbReference type="Proteomes" id="UP001524478">
    <property type="component" value="Unassembled WGS sequence"/>
</dbReference>
<reference evidence="1 2" key="1">
    <citation type="submission" date="2022-06" db="EMBL/GenBank/DDBJ databases">
        <title>Isolation of gut microbiota from human fecal samples.</title>
        <authorList>
            <person name="Pamer E.G."/>
            <person name="Barat B."/>
            <person name="Waligurski E."/>
            <person name="Medina S."/>
            <person name="Paddock L."/>
            <person name="Mostad J."/>
        </authorList>
    </citation>
    <scope>NUCLEOTIDE SEQUENCE [LARGE SCALE GENOMIC DNA]</scope>
    <source>
        <strain evidence="1 2">DFI.7.95</strain>
    </source>
</reference>
<evidence type="ECO:0000313" key="1">
    <source>
        <dbReference type="EMBL" id="MCQ4924970.1"/>
    </source>
</evidence>
<proteinExistence type="predicted"/>
<sequence>MILLHEGIRKDNGQLIQGYVTKNYNGEYLICCPYNEVKYPVVKESIYPCFEGNPMVTYTESDHQVLLKVIEQMKADRNNIFEIKGKNIKYKNLNPVFCHRTSDLHFELTKRLALEENCNAEHLLFECFGYCTRERFHYIHLDDLCSLINYHMKNGRWGVYLY</sequence>
<accession>A0ABT1SES8</accession>
<dbReference type="EMBL" id="JANGAC010000017">
    <property type="protein sequence ID" value="MCQ4924970.1"/>
    <property type="molecule type" value="Genomic_DNA"/>
</dbReference>
<comment type="caution">
    <text evidence="1">The sequence shown here is derived from an EMBL/GenBank/DDBJ whole genome shotgun (WGS) entry which is preliminary data.</text>
</comment>
<evidence type="ECO:0000313" key="2">
    <source>
        <dbReference type="Proteomes" id="UP001524478"/>
    </source>
</evidence>
<protein>
    <submittedName>
        <fullName evidence="1">Uncharacterized protein</fullName>
    </submittedName>
</protein>
<keyword evidence="2" id="KW-1185">Reference proteome</keyword>
<organism evidence="1 2">
    <name type="scientific">Tissierella carlieri</name>
    <dbReference type="NCBI Taxonomy" id="689904"/>
    <lineage>
        <taxon>Bacteria</taxon>
        <taxon>Bacillati</taxon>
        <taxon>Bacillota</taxon>
        <taxon>Tissierellia</taxon>
        <taxon>Tissierellales</taxon>
        <taxon>Tissierellaceae</taxon>
        <taxon>Tissierella</taxon>
    </lineage>
</organism>